<feature type="transmembrane region" description="Helical" evidence="4">
    <location>
        <begin position="275"/>
        <end position="294"/>
    </location>
</feature>
<keyword evidence="7" id="KW-1185">Reference proteome</keyword>
<dbReference type="GO" id="GO:0006355">
    <property type="term" value="P:regulation of DNA-templated transcription"/>
    <property type="evidence" value="ECO:0007669"/>
    <property type="project" value="InterPro"/>
</dbReference>
<accession>A0A3N0B0Z7</accession>
<dbReference type="PANTHER" id="PTHR44688">
    <property type="entry name" value="DNA-BINDING TRANSCRIPTIONAL ACTIVATOR DEVR_DOSR"/>
    <property type="match status" value="1"/>
</dbReference>
<comment type="caution">
    <text evidence="6">The sequence shown here is derived from an EMBL/GenBank/DDBJ whole genome shotgun (WGS) entry which is preliminary data.</text>
</comment>
<dbReference type="InterPro" id="IPR000792">
    <property type="entry name" value="Tscrpt_reg_LuxR_C"/>
</dbReference>
<evidence type="ECO:0000313" key="7">
    <source>
        <dbReference type="Proteomes" id="UP000269591"/>
    </source>
</evidence>
<organism evidence="6 7">
    <name type="scientific">Slackia equolifaciens</name>
    <dbReference type="NCBI Taxonomy" id="498718"/>
    <lineage>
        <taxon>Bacteria</taxon>
        <taxon>Bacillati</taxon>
        <taxon>Actinomycetota</taxon>
        <taxon>Coriobacteriia</taxon>
        <taxon>Eggerthellales</taxon>
        <taxon>Eggerthellaceae</taxon>
        <taxon>Slackia</taxon>
    </lineage>
</organism>
<dbReference type="OrthoDB" id="3170315at2"/>
<keyword evidence="2" id="KW-0238">DNA-binding</keyword>
<keyword evidence="3" id="KW-0804">Transcription</keyword>
<dbReference type="CDD" id="cd06170">
    <property type="entry name" value="LuxR_C_like"/>
    <property type="match status" value="1"/>
</dbReference>
<keyword evidence="4" id="KW-0472">Membrane</keyword>
<evidence type="ECO:0000256" key="2">
    <source>
        <dbReference type="ARBA" id="ARBA00023125"/>
    </source>
</evidence>
<dbReference type="SMART" id="SM00421">
    <property type="entry name" value="HTH_LUXR"/>
    <property type="match status" value="1"/>
</dbReference>
<feature type="transmembrane region" description="Helical" evidence="4">
    <location>
        <begin position="333"/>
        <end position="358"/>
    </location>
</feature>
<dbReference type="Pfam" id="PF00196">
    <property type="entry name" value="GerE"/>
    <property type="match status" value="1"/>
</dbReference>
<protein>
    <submittedName>
        <fullName evidence="6">LuxR family transcriptional regulator</fullName>
    </submittedName>
</protein>
<dbReference type="InterPro" id="IPR016032">
    <property type="entry name" value="Sig_transdc_resp-reg_C-effctor"/>
</dbReference>
<dbReference type="EMBL" id="QIBX01000004">
    <property type="protein sequence ID" value="RNL40793.1"/>
    <property type="molecule type" value="Genomic_DNA"/>
</dbReference>
<dbReference type="PANTHER" id="PTHR44688:SF16">
    <property type="entry name" value="DNA-BINDING TRANSCRIPTIONAL ACTIVATOR DEVR_DOSR"/>
    <property type="match status" value="1"/>
</dbReference>
<feature type="transmembrane region" description="Helical" evidence="4">
    <location>
        <begin position="140"/>
        <end position="161"/>
    </location>
</feature>
<feature type="transmembrane region" description="Helical" evidence="4">
    <location>
        <begin position="167"/>
        <end position="185"/>
    </location>
</feature>
<name>A0A3N0B0Z7_9ACTN</name>
<proteinExistence type="predicted"/>
<evidence type="ECO:0000313" key="6">
    <source>
        <dbReference type="EMBL" id="RNL40793.1"/>
    </source>
</evidence>
<dbReference type="SUPFAM" id="SSF46894">
    <property type="entry name" value="C-terminal effector domain of the bipartite response regulators"/>
    <property type="match status" value="1"/>
</dbReference>
<feature type="transmembrane region" description="Helical" evidence="4">
    <location>
        <begin position="300"/>
        <end position="321"/>
    </location>
</feature>
<feature type="transmembrane region" description="Helical" evidence="4">
    <location>
        <begin position="214"/>
        <end position="235"/>
    </location>
</feature>
<keyword evidence="4" id="KW-0812">Transmembrane</keyword>
<evidence type="ECO:0000256" key="4">
    <source>
        <dbReference type="SAM" id="Phobius"/>
    </source>
</evidence>
<evidence type="ECO:0000256" key="3">
    <source>
        <dbReference type="ARBA" id="ARBA00023163"/>
    </source>
</evidence>
<dbReference type="GO" id="GO:0003677">
    <property type="term" value="F:DNA binding"/>
    <property type="evidence" value="ECO:0007669"/>
    <property type="project" value="UniProtKB-KW"/>
</dbReference>
<feature type="transmembrane region" description="Helical" evidence="4">
    <location>
        <begin position="241"/>
        <end position="263"/>
    </location>
</feature>
<dbReference type="InterPro" id="IPR036388">
    <property type="entry name" value="WH-like_DNA-bd_sf"/>
</dbReference>
<dbReference type="PRINTS" id="PR00038">
    <property type="entry name" value="HTHLUXR"/>
</dbReference>
<evidence type="ECO:0000256" key="1">
    <source>
        <dbReference type="ARBA" id="ARBA00023015"/>
    </source>
</evidence>
<keyword evidence="4" id="KW-1133">Transmembrane helix</keyword>
<reference evidence="7" key="1">
    <citation type="submission" date="2018-05" db="EMBL/GenBank/DDBJ databases">
        <title>Genome Sequencing of selected type strains of the family Eggerthellaceae.</title>
        <authorList>
            <person name="Danylec N."/>
            <person name="Stoll D.A."/>
            <person name="Doetsch A."/>
            <person name="Huch M."/>
        </authorList>
    </citation>
    <scope>NUCLEOTIDE SEQUENCE [LARGE SCALE GENOMIC DNA]</scope>
    <source>
        <strain evidence="7">DSM 24851</strain>
    </source>
</reference>
<keyword evidence="1" id="KW-0805">Transcription regulation</keyword>
<feature type="transmembrane region" description="Helical" evidence="4">
    <location>
        <begin position="80"/>
        <end position="101"/>
    </location>
</feature>
<sequence>MVPQLSALKTKPTISSLGFALFLAVNATAVWGGVFPFLPLSIQTESFTTAFFLAQSLIFALSYLASTLGVYFFPDPARRFLVWAAGVPYFLGWCALIGAAYLKAFALPLAVAGGVFIGVGSAGFYMAWQRLFASQKPSVGNRDMIVGTFLAPIIYFALYLIPIAVTVFLIPLVFMPLFALSIVLTSRTVNLDQPMFRDVPREHPSVYRQALADYWRSAFSIGAFALSCGVMRALAVETPEVGALVNLLSMGSMLVAAGALMLTWQLKSLRINISLAFRVLFPFVISAFLLLPVFGNGFLAPFTGALYAIYNCAIILMMIQCAQASRDRGINPVFIYGFFAGIVYMLHDLGYLSGMLVIDLNVFGPQPFTAIALFTVYLLAIMYFVGQGGFKQALSPNRARAEHIELIPTAATPATRHRASASVDAAPGEEAPQKEFRDRLSKQCAMVKKHYKLSDREAEIMEMMARGDTVPRLAQKLMVSENTVRTHTKRIYTKLDIHKKQEMLDLLSSFNPRALHEEGKSDEGA</sequence>
<dbReference type="AlphaFoldDB" id="A0A3N0B0Z7"/>
<dbReference type="Gene3D" id="1.10.10.10">
    <property type="entry name" value="Winged helix-like DNA-binding domain superfamily/Winged helix DNA-binding domain"/>
    <property type="match status" value="1"/>
</dbReference>
<feature type="transmembrane region" description="Helical" evidence="4">
    <location>
        <begin position="107"/>
        <end position="128"/>
    </location>
</feature>
<gene>
    <name evidence="6" type="ORF">DMP06_03725</name>
</gene>
<feature type="transmembrane region" description="Helical" evidence="4">
    <location>
        <begin position="48"/>
        <end position="73"/>
    </location>
</feature>
<feature type="domain" description="HTH luxR-type" evidence="5">
    <location>
        <begin position="450"/>
        <end position="507"/>
    </location>
</feature>
<evidence type="ECO:0000259" key="5">
    <source>
        <dbReference type="SMART" id="SM00421"/>
    </source>
</evidence>
<feature type="transmembrane region" description="Helical" evidence="4">
    <location>
        <begin position="370"/>
        <end position="390"/>
    </location>
</feature>
<dbReference type="Proteomes" id="UP000269591">
    <property type="component" value="Unassembled WGS sequence"/>
</dbReference>